<dbReference type="Gene3D" id="3.40.390.10">
    <property type="entry name" value="Collagenase (Catalytic Domain)"/>
    <property type="match status" value="1"/>
</dbReference>
<evidence type="ECO:0000313" key="1">
    <source>
        <dbReference type="EMBL" id="OCA72682.1"/>
    </source>
</evidence>
<evidence type="ECO:0000313" key="2">
    <source>
        <dbReference type="EMBL" id="SHM25322.1"/>
    </source>
</evidence>
<dbReference type="OrthoDB" id="6717961at2"/>
<gene>
    <name evidence="1" type="ORF">BBH99_02895</name>
    <name evidence="2" type="ORF">SAMN05444407_111143</name>
</gene>
<protein>
    <submittedName>
        <fullName evidence="2">Uncharacterized protein</fullName>
    </submittedName>
</protein>
<evidence type="ECO:0000313" key="4">
    <source>
        <dbReference type="Proteomes" id="UP000184069"/>
    </source>
</evidence>
<accession>A0A1M7H9P3</accession>
<dbReference type="Proteomes" id="UP000093508">
    <property type="component" value="Unassembled WGS sequence"/>
</dbReference>
<proteinExistence type="predicted"/>
<dbReference type="Proteomes" id="UP000184069">
    <property type="component" value="Unassembled WGS sequence"/>
</dbReference>
<reference evidence="2 4" key="2">
    <citation type="submission" date="2016-11" db="EMBL/GenBank/DDBJ databases">
        <authorList>
            <person name="Jaros S."/>
            <person name="Januszkiewicz K."/>
            <person name="Wedrychowicz H."/>
        </authorList>
    </citation>
    <scope>NUCLEOTIDE SEQUENCE [LARGE SCALE GENOMIC DNA]</scope>
    <source>
        <strain evidence="2 4">DSM 27621</strain>
    </source>
</reference>
<dbReference type="STRING" id="1423959.SAMN05444407_111143"/>
<dbReference type="GO" id="GO:0008237">
    <property type="term" value="F:metallopeptidase activity"/>
    <property type="evidence" value="ECO:0007669"/>
    <property type="project" value="InterPro"/>
</dbReference>
<dbReference type="AlphaFoldDB" id="A0A1M7H9P3"/>
<dbReference type="SUPFAM" id="SSF55486">
    <property type="entry name" value="Metalloproteases ('zincins'), catalytic domain"/>
    <property type="match status" value="1"/>
</dbReference>
<dbReference type="EMBL" id="FRBM01000011">
    <property type="protein sequence ID" value="SHM25322.1"/>
    <property type="molecule type" value="Genomic_DNA"/>
</dbReference>
<organism evidence="2 4">
    <name type="scientific">Chryseobacterium contaminans</name>
    <dbReference type="NCBI Taxonomy" id="1423959"/>
    <lineage>
        <taxon>Bacteria</taxon>
        <taxon>Pseudomonadati</taxon>
        <taxon>Bacteroidota</taxon>
        <taxon>Flavobacteriia</taxon>
        <taxon>Flavobacteriales</taxon>
        <taxon>Weeksellaceae</taxon>
        <taxon>Chryseobacterium group</taxon>
        <taxon>Chryseobacterium</taxon>
    </lineage>
</organism>
<keyword evidence="3" id="KW-1185">Reference proteome</keyword>
<dbReference type="EMBL" id="MAYF01000334">
    <property type="protein sequence ID" value="OCA72682.1"/>
    <property type="molecule type" value="Genomic_DNA"/>
</dbReference>
<reference evidence="1 3" key="1">
    <citation type="submission" date="2016-07" db="EMBL/GenBank/DDBJ databases">
        <authorList>
            <person name="Jeong J.-J."/>
            <person name="Kim D.W."/>
            <person name="Sang M.K."/>
            <person name="Choi I.-G."/>
            <person name="Kim K.D."/>
        </authorList>
    </citation>
    <scope>NUCLEOTIDE SEQUENCE [LARGE SCALE GENOMIC DNA]</scope>
    <source>
        <strain evidence="1 3">C-26</strain>
    </source>
</reference>
<dbReference type="RefSeq" id="WP_066699229.1">
    <property type="nucleotide sequence ID" value="NZ_FRBM01000011.1"/>
</dbReference>
<evidence type="ECO:0000313" key="3">
    <source>
        <dbReference type="Proteomes" id="UP000093508"/>
    </source>
</evidence>
<dbReference type="InterPro" id="IPR024079">
    <property type="entry name" value="MetalloPept_cat_dom_sf"/>
</dbReference>
<name>A0A1M7H9P3_9FLAO</name>
<sequence>MSRTRIVKGTYTKISQEGHSMYSNENIITTAGAAITETGVTDGVNFGNPSMPPAGKVVAKCVVKFRPHDKYQDNPDFGFDWLREGDSGQPGDNWFGAVMGKYYEADNVTVFKNGNSWNTNFHKDLNMYDKKLKSYKSLSISWKKVNKKPYLYPIPVLTLLKGKSALLTLKIEIKEKPQKLTFEFKDKDAEKYLSLNLKEIGVIKVGKYDKPNYLKITCKEQFSKEQMLYVKADGEICGALIIHPNSAAHVKKISALFISVKTDIDDVIKVGKPKPGSQQYFTQCLNQALVSPTIQNSFSIDCTGNFLYNAFRFKFCKKIDGKYYINNSSGLRDYLEEKFRDKYGSQYDSHFKVFFIEDIYPGWKNGKIASYTNGFSFFNTTFTVQFYTHSKETVAHELMHALGLPHTFDGNAPAKYTYEAYKTNNLMDYCHHIQIPRISVFKWQWKVLNSKIML</sequence>